<dbReference type="EMBL" id="UOEY01000043">
    <property type="protein sequence ID" value="VAW37486.1"/>
    <property type="molecule type" value="Genomic_DNA"/>
</dbReference>
<proteinExistence type="predicted"/>
<evidence type="ECO:0000313" key="5">
    <source>
        <dbReference type="EMBL" id="VAW37486.1"/>
    </source>
</evidence>
<accession>A0A3B0VYX4</accession>
<dbReference type="Pfam" id="PF01022">
    <property type="entry name" value="HTH_5"/>
    <property type="match status" value="1"/>
</dbReference>
<name>A0A3B0VYX4_9ZZZZ</name>
<dbReference type="InterPro" id="IPR001845">
    <property type="entry name" value="HTH_ArsR_DNA-bd_dom"/>
</dbReference>
<keyword evidence="2" id="KW-0238">DNA-binding</keyword>
<evidence type="ECO:0000256" key="1">
    <source>
        <dbReference type="ARBA" id="ARBA00023015"/>
    </source>
</evidence>
<dbReference type="CDD" id="cd00090">
    <property type="entry name" value="HTH_ARSR"/>
    <property type="match status" value="1"/>
</dbReference>
<dbReference type="SMART" id="SM00418">
    <property type="entry name" value="HTH_ARSR"/>
    <property type="match status" value="1"/>
</dbReference>
<dbReference type="SUPFAM" id="SSF46785">
    <property type="entry name" value="Winged helix' DNA-binding domain"/>
    <property type="match status" value="1"/>
</dbReference>
<dbReference type="PRINTS" id="PR00778">
    <property type="entry name" value="HTHARSR"/>
</dbReference>
<keyword evidence="3" id="KW-0804">Transcription</keyword>
<feature type="domain" description="HTH arsR-type" evidence="4">
    <location>
        <begin position="1"/>
        <end position="90"/>
    </location>
</feature>
<protein>
    <recommendedName>
        <fullName evidence="4">HTH arsR-type domain-containing protein</fullName>
    </recommendedName>
</protein>
<dbReference type="PANTHER" id="PTHR33154">
    <property type="entry name" value="TRANSCRIPTIONAL REGULATOR, ARSR FAMILY"/>
    <property type="match status" value="1"/>
</dbReference>
<dbReference type="PROSITE" id="PS50987">
    <property type="entry name" value="HTH_ARSR_2"/>
    <property type="match status" value="1"/>
</dbReference>
<dbReference type="GO" id="GO:0003677">
    <property type="term" value="F:DNA binding"/>
    <property type="evidence" value="ECO:0007669"/>
    <property type="project" value="UniProtKB-KW"/>
</dbReference>
<dbReference type="NCBIfam" id="NF033788">
    <property type="entry name" value="HTH_metalloreg"/>
    <property type="match status" value="1"/>
</dbReference>
<gene>
    <name evidence="5" type="ORF">MNBD_DELTA04-767</name>
</gene>
<evidence type="ECO:0000259" key="4">
    <source>
        <dbReference type="PROSITE" id="PS50987"/>
    </source>
</evidence>
<evidence type="ECO:0000256" key="2">
    <source>
        <dbReference type="ARBA" id="ARBA00023125"/>
    </source>
</evidence>
<organism evidence="5">
    <name type="scientific">hydrothermal vent metagenome</name>
    <dbReference type="NCBI Taxonomy" id="652676"/>
    <lineage>
        <taxon>unclassified sequences</taxon>
        <taxon>metagenomes</taxon>
        <taxon>ecological metagenomes</taxon>
    </lineage>
</organism>
<dbReference type="InterPro" id="IPR011991">
    <property type="entry name" value="ArsR-like_HTH"/>
</dbReference>
<dbReference type="InterPro" id="IPR051081">
    <property type="entry name" value="HTH_MetalResp_TranReg"/>
</dbReference>
<dbReference type="GO" id="GO:0003700">
    <property type="term" value="F:DNA-binding transcription factor activity"/>
    <property type="evidence" value="ECO:0007669"/>
    <property type="project" value="InterPro"/>
</dbReference>
<sequence length="116" mass="12879">MKLFVRTMKALSDPNRVRVLKLLQAGELCVCEIQAVLGLAQSTVSKHMKILEDAGLVERRRQGTWILYSLADGSESEYAAAMLAGLSRWLDDDEELVRMLKALPAAANLRYGTLKS</sequence>
<reference evidence="5" key="1">
    <citation type="submission" date="2018-06" db="EMBL/GenBank/DDBJ databases">
        <authorList>
            <person name="Zhirakovskaya E."/>
        </authorList>
    </citation>
    <scope>NUCLEOTIDE SEQUENCE</scope>
</reference>
<keyword evidence="1" id="KW-0805">Transcription regulation</keyword>
<evidence type="ECO:0000256" key="3">
    <source>
        <dbReference type="ARBA" id="ARBA00023163"/>
    </source>
</evidence>
<dbReference type="Gene3D" id="1.10.10.10">
    <property type="entry name" value="Winged helix-like DNA-binding domain superfamily/Winged helix DNA-binding domain"/>
    <property type="match status" value="1"/>
</dbReference>
<dbReference type="InterPro" id="IPR036390">
    <property type="entry name" value="WH_DNA-bd_sf"/>
</dbReference>
<dbReference type="InterPro" id="IPR036388">
    <property type="entry name" value="WH-like_DNA-bd_sf"/>
</dbReference>
<dbReference type="AlphaFoldDB" id="A0A3B0VYX4"/>
<dbReference type="PANTHER" id="PTHR33154:SF18">
    <property type="entry name" value="ARSENICAL RESISTANCE OPERON REPRESSOR"/>
    <property type="match status" value="1"/>
</dbReference>